<evidence type="ECO:0000313" key="3">
    <source>
        <dbReference type="EMBL" id="OQR98204.1"/>
    </source>
</evidence>
<dbReference type="CDD" id="cd05819">
    <property type="entry name" value="NHL"/>
    <property type="match status" value="1"/>
</dbReference>
<sequence>MPRLSDAAAAALATCLAGHVLKSASVGRDYSRVRVASQHALAGTLAGVCVSPLDGTLLVCDVAHACVLVLDRGLVVHTLGSRGGNPGKFLEPTGIACNGHNGHIAVSDAKINRVQIFNSQYTLVAHFGKSGARPDQFAQVAGLVFTPDGHHLVIADTGNHRIKIVTPTGLFVRAFGSPGASAGEFSSPCDVAVNRRGEMFVADRGNDRVQVFSPTGDFVTLWGTPLVAPHSIAIAPDDTAAGDTGDIVVCDQSHVRFYSQTGLLSYQLALPETCGVDYRARHVVLTQLPSLVTICAPYSVVPAGVLAGVPVVVFERILTFLSYQDAIPLRQTNKFYHRTCKHLRDTWQLHPLNPGAPPRLQYGRVVEKASGLQAIHELYSKWGEHAYASITRPETNGLRLTGSFQSAISELFGPMFLYSHEEALAVVFQYHADIDKVVRREGFIELVTVLMEIQAGVLDWHHCRAFADAKRTVPPRRKQDAHPLERLESAQSYQLDKLVTKLKTLV</sequence>
<dbReference type="STRING" id="1202772.A0A1V9ZJN9"/>
<organism evidence="3 4">
    <name type="scientific">Achlya hypogyna</name>
    <name type="common">Oomycete</name>
    <name type="synonym">Protoachlya hypogyna</name>
    <dbReference type="NCBI Taxonomy" id="1202772"/>
    <lineage>
        <taxon>Eukaryota</taxon>
        <taxon>Sar</taxon>
        <taxon>Stramenopiles</taxon>
        <taxon>Oomycota</taxon>
        <taxon>Saprolegniomycetes</taxon>
        <taxon>Saprolegniales</taxon>
        <taxon>Achlyaceae</taxon>
        <taxon>Achlya</taxon>
    </lineage>
</organism>
<proteinExistence type="predicted"/>
<dbReference type="InterPro" id="IPR050952">
    <property type="entry name" value="TRIM-NHL_E3_ligases"/>
</dbReference>
<feature type="repeat" description="NHL" evidence="2">
    <location>
        <begin position="76"/>
        <end position="120"/>
    </location>
</feature>
<feature type="repeat" description="NHL" evidence="2">
    <location>
        <begin position="127"/>
        <end position="168"/>
    </location>
</feature>
<dbReference type="OrthoDB" id="342730at2759"/>
<reference evidence="3 4" key="1">
    <citation type="journal article" date="2014" name="Genome Biol. Evol.">
        <title>The secreted proteins of Achlya hypogyna and Thraustotheca clavata identify the ancestral oomycete secretome and reveal gene acquisitions by horizontal gene transfer.</title>
        <authorList>
            <person name="Misner I."/>
            <person name="Blouin N."/>
            <person name="Leonard G."/>
            <person name="Richards T.A."/>
            <person name="Lane C.E."/>
        </authorList>
    </citation>
    <scope>NUCLEOTIDE SEQUENCE [LARGE SCALE GENOMIC DNA]</scope>
    <source>
        <strain evidence="3 4">ATCC 48635</strain>
    </source>
</reference>
<dbReference type="SUPFAM" id="SSF63829">
    <property type="entry name" value="Calcium-dependent phosphotriesterase"/>
    <property type="match status" value="1"/>
</dbReference>
<dbReference type="Proteomes" id="UP000243579">
    <property type="component" value="Unassembled WGS sequence"/>
</dbReference>
<name>A0A1V9ZJN9_ACHHY</name>
<keyword evidence="1" id="KW-0677">Repeat</keyword>
<dbReference type="PANTHER" id="PTHR24104:SF25">
    <property type="entry name" value="PROTEIN LIN-41"/>
    <property type="match status" value="1"/>
</dbReference>
<dbReference type="EMBL" id="JNBR01000089">
    <property type="protein sequence ID" value="OQR98204.1"/>
    <property type="molecule type" value="Genomic_DNA"/>
</dbReference>
<gene>
    <name evidence="3" type="ORF">ACHHYP_08984</name>
</gene>
<keyword evidence="4" id="KW-1185">Reference proteome</keyword>
<feature type="repeat" description="NHL" evidence="2">
    <location>
        <begin position="175"/>
        <end position="215"/>
    </location>
</feature>
<dbReference type="AlphaFoldDB" id="A0A1V9ZJN9"/>
<accession>A0A1V9ZJN9</accession>
<dbReference type="InterPro" id="IPR011042">
    <property type="entry name" value="6-blade_b-propeller_TolB-like"/>
</dbReference>
<dbReference type="GO" id="GO:0008270">
    <property type="term" value="F:zinc ion binding"/>
    <property type="evidence" value="ECO:0007669"/>
    <property type="project" value="UniProtKB-KW"/>
</dbReference>
<dbReference type="PROSITE" id="PS51125">
    <property type="entry name" value="NHL"/>
    <property type="match status" value="3"/>
</dbReference>
<dbReference type="InterPro" id="IPR001258">
    <property type="entry name" value="NHL_repeat"/>
</dbReference>
<evidence type="ECO:0000256" key="2">
    <source>
        <dbReference type="PROSITE-ProRule" id="PRU00504"/>
    </source>
</evidence>
<evidence type="ECO:0000256" key="1">
    <source>
        <dbReference type="ARBA" id="ARBA00022737"/>
    </source>
</evidence>
<dbReference type="Pfam" id="PF01436">
    <property type="entry name" value="NHL"/>
    <property type="match status" value="1"/>
</dbReference>
<comment type="caution">
    <text evidence="3">The sequence shown here is derived from an EMBL/GenBank/DDBJ whole genome shotgun (WGS) entry which is preliminary data.</text>
</comment>
<dbReference type="PANTHER" id="PTHR24104">
    <property type="entry name" value="E3 UBIQUITIN-PROTEIN LIGASE NHLRC1-RELATED"/>
    <property type="match status" value="1"/>
</dbReference>
<dbReference type="Gene3D" id="2.120.10.30">
    <property type="entry name" value="TolB, C-terminal domain"/>
    <property type="match status" value="2"/>
</dbReference>
<protein>
    <submittedName>
        <fullName evidence="3">Uncharacterized protein</fullName>
    </submittedName>
</protein>
<evidence type="ECO:0000313" key="4">
    <source>
        <dbReference type="Proteomes" id="UP000243579"/>
    </source>
</evidence>